<comment type="caution">
    <text evidence="2">The sequence shown here is derived from an EMBL/GenBank/DDBJ whole genome shotgun (WGS) entry which is preliminary data.</text>
</comment>
<gene>
    <name evidence="2" type="ORF">EK386_17955</name>
</gene>
<feature type="transmembrane region" description="Helical" evidence="1">
    <location>
        <begin position="21"/>
        <end position="41"/>
    </location>
</feature>
<dbReference type="EMBL" id="RYYR01000037">
    <property type="protein sequence ID" value="RUL47476.1"/>
    <property type="molecule type" value="Genomic_DNA"/>
</dbReference>
<reference evidence="2 3" key="1">
    <citation type="submission" date="2018-12" db="EMBL/GenBank/DDBJ databases">
        <title>Lysinibacillus antri sp. nov., isolated from a cave soil.</title>
        <authorList>
            <person name="Narsing Rao M.P."/>
            <person name="Zhang H."/>
            <person name="Dong Z.-Y."/>
            <person name="Niu X.-K."/>
            <person name="Zhang K."/>
            <person name="Fang B.-Z."/>
            <person name="Kang Y.-Q."/>
            <person name="Xiao M."/>
            <person name="Li W.-J."/>
        </authorList>
    </citation>
    <scope>NUCLEOTIDE SEQUENCE [LARGE SCALE GENOMIC DNA]</scope>
    <source>
        <strain evidence="2 3">SYSU K30002</strain>
    </source>
</reference>
<dbReference type="RefSeq" id="WP_126660559.1">
    <property type="nucleotide sequence ID" value="NZ_RYYR01000037.1"/>
</dbReference>
<keyword evidence="1" id="KW-1133">Transmembrane helix</keyword>
<dbReference type="GO" id="GO:0016020">
    <property type="term" value="C:membrane"/>
    <property type="evidence" value="ECO:0007669"/>
    <property type="project" value="InterPro"/>
</dbReference>
<protein>
    <submittedName>
        <fullName evidence="2">ABC transporter permease</fullName>
    </submittedName>
</protein>
<accession>A0A432L7F6</accession>
<organism evidence="2 3">
    <name type="scientific">Lysinibacillus antri</name>
    <dbReference type="NCBI Taxonomy" id="2498145"/>
    <lineage>
        <taxon>Bacteria</taxon>
        <taxon>Bacillati</taxon>
        <taxon>Bacillota</taxon>
        <taxon>Bacilli</taxon>
        <taxon>Bacillales</taxon>
        <taxon>Bacillaceae</taxon>
        <taxon>Lysinibacillus</taxon>
    </lineage>
</organism>
<evidence type="ECO:0000313" key="3">
    <source>
        <dbReference type="Proteomes" id="UP000287910"/>
    </source>
</evidence>
<dbReference type="AlphaFoldDB" id="A0A432L7F6"/>
<sequence>MNNLQEVWSKRFNHYMTEVQKYMRFVFTGHLALVLVFVIGAVGYQYSEWLKVVSDTFPAEWIVAIVAGVILALSRPVTLLRQPDQVYLLPLESSMMRYFKKALTYTFWSQLGLPAVVYIAAIPLLNTVTELSSTQIWIGIIFILLLKYVNVQIEFNYRYSNRGANTVVDRIVRAVLSILTIYFVLNWNIALAVILIVLLIAYNTALQKKVKTLPIPYEHFVNLEQNRMMGFYRFANYFTDVPHLTGSIRRRGWLNFVYNLVPFGKKNTQSYLVFRTFIRTDDHFYLWVRLTAIIGVVALIVNIPIVTWVITGALAFATTLQLKYALLSSSDFRMDRLYPVKENQRKDAVQKLLRLFMLVQAFIVLFCSIGQPLFFVPAIIVLVLSEITFKFSKDPSNNDFSY</sequence>
<feature type="transmembrane region" description="Helical" evidence="1">
    <location>
        <begin position="355"/>
        <end position="384"/>
    </location>
</feature>
<dbReference type="Pfam" id="PF05975">
    <property type="entry name" value="EcsB"/>
    <property type="match status" value="1"/>
</dbReference>
<feature type="transmembrane region" description="Helical" evidence="1">
    <location>
        <begin position="189"/>
        <end position="206"/>
    </location>
</feature>
<name>A0A432L7F6_9BACI</name>
<keyword evidence="1" id="KW-0472">Membrane</keyword>
<feature type="transmembrane region" description="Helical" evidence="1">
    <location>
        <begin position="136"/>
        <end position="155"/>
    </location>
</feature>
<evidence type="ECO:0000256" key="1">
    <source>
        <dbReference type="SAM" id="Phobius"/>
    </source>
</evidence>
<dbReference type="InterPro" id="IPR010288">
    <property type="entry name" value="EcsB_ABC"/>
</dbReference>
<dbReference type="Proteomes" id="UP000287910">
    <property type="component" value="Unassembled WGS sequence"/>
</dbReference>
<keyword evidence="1" id="KW-0812">Transmembrane</keyword>
<feature type="transmembrane region" description="Helical" evidence="1">
    <location>
        <begin position="61"/>
        <end position="81"/>
    </location>
</feature>
<feature type="transmembrane region" description="Helical" evidence="1">
    <location>
        <begin position="102"/>
        <end position="124"/>
    </location>
</feature>
<keyword evidence="3" id="KW-1185">Reference proteome</keyword>
<dbReference type="PIRSF" id="PIRSF037259">
    <property type="entry name" value="EcsB_ABC"/>
    <property type="match status" value="1"/>
</dbReference>
<proteinExistence type="predicted"/>
<evidence type="ECO:0000313" key="2">
    <source>
        <dbReference type="EMBL" id="RUL47476.1"/>
    </source>
</evidence>